<keyword evidence="2" id="KW-1185">Reference proteome</keyword>
<organism evidence="1 2">
    <name type="scientific">Rubroshorea leprosula</name>
    <dbReference type="NCBI Taxonomy" id="152421"/>
    <lineage>
        <taxon>Eukaryota</taxon>
        <taxon>Viridiplantae</taxon>
        <taxon>Streptophyta</taxon>
        <taxon>Embryophyta</taxon>
        <taxon>Tracheophyta</taxon>
        <taxon>Spermatophyta</taxon>
        <taxon>Magnoliopsida</taxon>
        <taxon>eudicotyledons</taxon>
        <taxon>Gunneridae</taxon>
        <taxon>Pentapetalae</taxon>
        <taxon>rosids</taxon>
        <taxon>malvids</taxon>
        <taxon>Malvales</taxon>
        <taxon>Dipterocarpaceae</taxon>
        <taxon>Rubroshorea</taxon>
    </lineage>
</organism>
<evidence type="ECO:0000313" key="2">
    <source>
        <dbReference type="Proteomes" id="UP001054252"/>
    </source>
</evidence>
<accession>A0AAV5J6A6</accession>
<dbReference type="AlphaFoldDB" id="A0AAV5J6A6"/>
<reference evidence="1 2" key="1">
    <citation type="journal article" date="2021" name="Commun. Biol.">
        <title>The genome of Shorea leprosula (Dipterocarpaceae) highlights the ecological relevance of drought in aseasonal tropical rainforests.</title>
        <authorList>
            <person name="Ng K.K.S."/>
            <person name="Kobayashi M.J."/>
            <person name="Fawcett J.A."/>
            <person name="Hatakeyama M."/>
            <person name="Paape T."/>
            <person name="Ng C.H."/>
            <person name="Ang C.C."/>
            <person name="Tnah L.H."/>
            <person name="Lee C.T."/>
            <person name="Nishiyama T."/>
            <person name="Sese J."/>
            <person name="O'Brien M.J."/>
            <person name="Copetti D."/>
            <person name="Mohd Noor M.I."/>
            <person name="Ong R.C."/>
            <person name="Putra M."/>
            <person name="Sireger I.Z."/>
            <person name="Indrioko S."/>
            <person name="Kosugi Y."/>
            <person name="Izuno A."/>
            <person name="Isagi Y."/>
            <person name="Lee S.L."/>
            <person name="Shimizu K.K."/>
        </authorList>
    </citation>
    <scope>NUCLEOTIDE SEQUENCE [LARGE SCALE GENOMIC DNA]</scope>
    <source>
        <strain evidence="1">214</strain>
    </source>
</reference>
<name>A0AAV5J6A6_9ROSI</name>
<dbReference type="Proteomes" id="UP001054252">
    <property type="component" value="Unassembled WGS sequence"/>
</dbReference>
<evidence type="ECO:0000313" key="1">
    <source>
        <dbReference type="EMBL" id="GKV06525.1"/>
    </source>
</evidence>
<sequence length="72" mass="8357">MVLECEFDKFRALCIYGIRLTSAQRLSRLEFGFWDMTIRIATTKTLNLAMCDQINLDMDSKDQDTKHGYGCI</sequence>
<protein>
    <submittedName>
        <fullName evidence="1">Uncharacterized protein</fullName>
    </submittedName>
</protein>
<proteinExistence type="predicted"/>
<dbReference type="EMBL" id="BPVZ01000025">
    <property type="protein sequence ID" value="GKV06525.1"/>
    <property type="molecule type" value="Genomic_DNA"/>
</dbReference>
<comment type="caution">
    <text evidence="1">The sequence shown here is derived from an EMBL/GenBank/DDBJ whole genome shotgun (WGS) entry which is preliminary data.</text>
</comment>
<gene>
    <name evidence="1" type="ORF">SLEP1_g18409</name>
</gene>